<sequence length="324" mass="36187">MPGKKSAAGGTVVSSESLPQASVKLKRRFSIGQDWQLYALLFVPMLYFLVFKYIPMYGVTIAFKEFNMFQGVWSSPWAGLDTFREIFLMRDFYKVLRNTLLLNLLDLIVSFPAPIVLALLLNEIQIKWFKKGSQTILYLPHFISWVIIGGMVYQLLSTNTGLVNHLLKASGLGVIPFLTDPIYWIITYVGSGVWQNAGWGTIIYLAALTGINKELYEAAEVDGAGRLRKIWNITLPGIKPTIMILLIINIGHMASIGFERPYVLANPLVNDVSDVISTYVYKVGVQSARFSIATAIGLFQAVVGLIFLLSSNYISKKVTDQGIW</sequence>
<keyword evidence="3" id="KW-1003">Cell membrane</keyword>
<feature type="transmembrane region" description="Helical" evidence="7">
    <location>
        <begin position="136"/>
        <end position="156"/>
    </location>
</feature>
<evidence type="ECO:0000256" key="2">
    <source>
        <dbReference type="ARBA" id="ARBA00022448"/>
    </source>
</evidence>
<evidence type="ECO:0000259" key="8">
    <source>
        <dbReference type="PROSITE" id="PS50928"/>
    </source>
</evidence>
<evidence type="ECO:0000256" key="3">
    <source>
        <dbReference type="ARBA" id="ARBA00022475"/>
    </source>
</evidence>
<feature type="domain" description="ABC transmembrane type-1" evidence="8">
    <location>
        <begin position="96"/>
        <end position="311"/>
    </location>
</feature>
<protein>
    <submittedName>
        <fullName evidence="9">ABC transporter permease subunit</fullName>
    </submittedName>
</protein>
<keyword evidence="4 7" id="KW-0812">Transmembrane</keyword>
<evidence type="ECO:0000256" key="7">
    <source>
        <dbReference type="RuleBase" id="RU363032"/>
    </source>
</evidence>
<keyword evidence="6 7" id="KW-0472">Membrane</keyword>
<feature type="transmembrane region" description="Helical" evidence="7">
    <location>
        <begin position="290"/>
        <end position="309"/>
    </location>
</feature>
<dbReference type="Pfam" id="PF00528">
    <property type="entry name" value="BPD_transp_1"/>
    <property type="match status" value="1"/>
</dbReference>
<keyword evidence="5 7" id="KW-1133">Transmembrane helix</keyword>
<dbReference type="SUPFAM" id="SSF161098">
    <property type="entry name" value="MetI-like"/>
    <property type="match status" value="1"/>
</dbReference>
<feature type="transmembrane region" description="Helical" evidence="7">
    <location>
        <begin position="237"/>
        <end position="258"/>
    </location>
</feature>
<accession>A0ABT2U908</accession>
<comment type="similarity">
    <text evidence="7">Belongs to the binding-protein-dependent transport system permease family.</text>
</comment>
<dbReference type="PANTHER" id="PTHR43227">
    <property type="entry name" value="BLL4140 PROTEIN"/>
    <property type="match status" value="1"/>
</dbReference>
<dbReference type="InterPro" id="IPR050809">
    <property type="entry name" value="UgpAE/MalFG_permease"/>
</dbReference>
<comment type="subcellular location">
    <subcellularLocation>
        <location evidence="1 7">Cell membrane</location>
        <topology evidence="1 7">Multi-pass membrane protein</topology>
    </subcellularLocation>
</comment>
<evidence type="ECO:0000256" key="4">
    <source>
        <dbReference type="ARBA" id="ARBA00022692"/>
    </source>
</evidence>
<dbReference type="Gene3D" id="1.10.3720.10">
    <property type="entry name" value="MetI-like"/>
    <property type="match status" value="1"/>
</dbReference>
<dbReference type="CDD" id="cd06261">
    <property type="entry name" value="TM_PBP2"/>
    <property type="match status" value="1"/>
</dbReference>
<dbReference type="PROSITE" id="PS50928">
    <property type="entry name" value="ABC_TM1"/>
    <property type="match status" value="1"/>
</dbReference>
<feature type="transmembrane region" description="Helical" evidence="7">
    <location>
        <begin position="35"/>
        <end position="54"/>
    </location>
</feature>
<organism evidence="9 10">
    <name type="scientific">Paenibacillus baimaensis</name>
    <dbReference type="NCBI Taxonomy" id="2982185"/>
    <lineage>
        <taxon>Bacteria</taxon>
        <taxon>Bacillati</taxon>
        <taxon>Bacillota</taxon>
        <taxon>Bacilli</taxon>
        <taxon>Bacillales</taxon>
        <taxon>Paenibacillaceae</taxon>
        <taxon>Paenibacillus</taxon>
    </lineage>
</organism>
<dbReference type="PANTHER" id="PTHR43227:SF11">
    <property type="entry name" value="BLL4140 PROTEIN"/>
    <property type="match status" value="1"/>
</dbReference>
<dbReference type="RefSeq" id="WP_262682685.1">
    <property type="nucleotide sequence ID" value="NZ_JAOQIO010000007.1"/>
</dbReference>
<gene>
    <name evidence="9" type="ORF">OB236_03135</name>
</gene>
<dbReference type="InterPro" id="IPR035906">
    <property type="entry name" value="MetI-like_sf"/>
</dbReference>
<dbReference type="InterPro" id="IPR000515">
    <property type="entry name" value="MetI-like"/>
</dbReference>
<feature type="transmembrane region" description="Helical" evidence="7">
    <location>
        <begin position="100"/>
        <end position="124"/>
    </location>
</feature>
<evidence type="ECO:0000313" key="9">
    <source>
        <dbReference type="EMBL" id="MCU6791117.1"/>
    </source>
</evidence>
<comment type="caution">
    <text evidence="9">The sequence shown here is derived from an EMBL/GenBank/DDBJ whole genome shotgun (WGS) entry which is preliminary data.</text>
</comment>
<evidence type="ECO:0000256" key="5">
    <source>
        <dbReference type="ARBA" id="ARBA00022989"/>
    </source>
</evidence>
<reference evidence="9 10" key="1">
    <citation type="submission" date="2022-09" db="EMBL/GenBank/DDBJ databases">
        <authorList>
            <person name="Han X.L."/>
            <person name="Wang Q."/>
            <person name="Lu T."/>
        </authorList>
    </citation>
    <scope>NUCLEOTIDE SEQUENCE [LARGE SCALE GENOMIC DNA]</scope>
    <source>
        <strain evidence="9 10">WQ 127069</strain>
    </source>
</reference>
<keyword evidence="2 7" id="KW-0813">Transport</keyword>
<feature type="transmembrane region" description="Helical" evidence="7">
    <location>
        <begin position="182"/>
        <end position="207"/>
    </location>
</feature>
<evidence type="ECO:0000313" key="10">
    <source>
        <dbReference type="Proteomes" id="UP001652445"/>
    </source>
</evidence>
<dbReference type="EMBL" id="JAOQIO010000007">
    <property type="protein sequence ID" value="MCU6791117.1"/>
    <property type="molecule type" value="Genomic_DNA"/>
</dbReference>
<proteinExistence type="inferred from homology"/>
<dbReference type="Proteomes" id="UP001652445">
    <property type="component" value="Unassembled WGS sequence"/>
</dbReference>
<evidence type="ECO:0000256" key="6">
    <source>
        <dbReference type="ARBA" id="ARBA00023136"/>
    </source>
</evidence>
<evidence type="ECO:0000256" key="1">
    <source>
        <dbReference type="ARBA" id="ARBA00004651"/>
    </source>
</evidence>
<name>A0ABT2U908_9BACL</name>
<keyword evidence="10" id="KW-1185">Reference proteome</keyword>